<dbReference type="PANTHER" id="PTHR14136">
    <property type="entry name" value="BTB_POZ DOMAIN-CONTAINING PROTEIN KCTD9"/>
    <property type="match status" value="1"/>
</dbReference>
<dbReference type="InterPro" id="IPR001646">
    <property type="entry name" value="5peptide_repeat"/>
</dbReference>
<dbReference type="InterPro" id="IPR051082">
    <property type="entry name" value="Pentapeptide-BTB/POZ_domain"/>
</dbReference>
<proteinExistence type="predicted"/>
<dbReference type="OrthoDB" id="115322at2"/>
<reference evidence="2 3" key="1">
    <citation type="journal article" date="2014" name="Genome Announc.">
        <title>Genome Sequence and Methylome of Soil Bacterium Gemmatirosa kalamazoonensis KBS708T, a Member of the Rarely Cultivated Gemmatimonadetes Phylum.</title>
        <authorList>
            <person name="Debruyn J.M."/>
            <person name="Radosevich M."/>
            <person name="Wommack K.E."/>
            <person name="Polson S.W."/>
            <person name="Hauser L.J."/>
            <person name="Fawaz M.N."/>
            <person name="Korlach J."/>
            <person name="Tsai Y.C."/>
        </authorList>
    </citation>
    <scope>NUCLEOTIDE SEQUENCE [LARGE SCALE GENOMIC DNA]</scope>
    <source>
        <strain evidence="2 3">KBS708</strain>
    </source>
</reference>
<gene>
    <name evidence="2" type="ORF">J421_3419</name>
</gene>
<accession>W0RJJ9</accession>
<dbReference type="RefSeq" id="WP_025412417.1">
    <property type="nucleotide sequence ID" value="NZ_CP007128.1"/>
</dbReference>
<evidence type="ECO:0000313" key="3">
    <source>
        <dbReference type="Proteomes" id="UP000019151"/>
    </source>
</evidence>
<dbReference type="Pfam" id="PF00805">
    <property type="entry name" value="Pentapeptide"/>
    <property type="match status" value="2"/>
</dbReference>
<feature type="region of interest" description="Disordered" evidence="1">
    <location>
        <begin position="240"/>
        <end position="260"/>
    </location>
</feature>
<keyword evidence="3" id="KW-1185">Reference proteome</keyword>
<evidence type="ECO:0000256" key="1">
    <source>
        <dbReference type="SAM" id="MobiDB-lite"/>
    </source>
</evidence>
<dbReference type="KEGG" id="gba:J421_3419"/>
<dbReference type="STRING" id="861299.J421_3419"/>
<dbReference type="InParanoid" id="W0RJJ9"/>
<protein>
    <submittedName>
        <fullName evidence="2">Pentapeptide repeat protein</fullName>
    </submittedName>
</protein>
<dbReference type="EMBL" id="CP007128">
    <property type="protein sequence ID" value="AHG90956.1"/>
    <property type="molecule type" value="Genomic_DNA"/>
</dbReference>
<dbReference type="Gene3D" id="2.160.20.80">
    <property type="entry name" value="E3 ubiquitin-protein ligase SopA"/>
    <property type="match status" value="1"/>
</dbReference>
<name>W0RJJ9_9BACT</name>
<sequence>MPLRSRSHRRALLALSTGVALAVVRRALGQSPTPAGASSWTDWLQNFSNAGQLLQTAAFLFSAYQFWANRNERRAADEASAVQAKKDSNYQAWQVINSAQGKGGSGGRPDALRDLNRNGISLAGVNLDGAWLEQVDLRGAMLPMASFENANLHGAQLQNATLTGANFRGASLVTASLSGASLQGADFTGARLSAADLSDADLYNAKGLRECTLSYTNIEGVRRGPSGFREWALEQGAVNQATEQTEIPSDHSHSTVFRRL</sequence>
<dbReference type="Proteomes" id="UP000019151">
    <property type="component" value="Chromosome"/>
</dbReference>
<evidence type="ECO:0000313" key="2">
    <source>
        <dbReference type="EMBL" id="AHG90956.1"/>
    </source>
</evidence>
<dbReference type="SUPFAM" id="SSF141571">
    <property type="entry name" value="Pentapeptide repeat-like"/>
    <property type="match status" value="1"/>
</dbReference>
<dbReference type="PANTHER" id="PTHR14136:SF17">
    <property type="entry name" value="BTB_POZ DOMAIN-CONTAINING PROTEIN KCTD9"/>
    <property type="match status" value="1"/>
</dbReference>
<dbReference type="HOGENOM" id="CLU_1068561_0_0_0"/>
<dbReference type="AlphaFoldDB" id="W0RJJ9"/>
<dbReference type="eggNOG" id="COG1357">
    <property type="taxonomic scope" value="Bacteria"/>
</dbReference>
<organism evidence="2 3">
    <name type="scientific">Gemmatirosa kalamazoonensis</name>
    <dbReference type="NCBI Taxonomy" id="861299"/>
    <lineage>
        <taxon>Bacteria</taxon>
        <taxon>Pseudomonadati</taxon>
        <taxon>Gemmatimonadota</taxon>
        <taxon>Gemmatimonadia</taxon>
        <taxon>Gemmatimonadales</taxon>
        <taxon>Gemmatimonadaceae</taxon>
        <taxon>Gemmatirosa</taxon>
    </lineage>
</organism>